<feature type="domain" description="Ferric oxidoreductase" evidence="9">
    <location>
        <begin position="53"/>
        <end position="165"/>
    </location>
</feature>
<evidence type="ECO:0000256" key="2">
    <source>
        <dbReference type="ARBA" id="ARBA00022448"/>
    </source>
</evidence>
<dbReference type="Pfam" id="PF01794">
    <property type="entry name" value="Ferric_reduct"/>
    <property type="match status" value="1"/>
</dbReference>
<comment type="caution">
    <text evidence="8">Lacks conserved residue(s) required for the propagation of feature annotation.</text>
</comment>
<gene>
    <name evidence="8" type="primary">msrQ</name>
    <name evidence="10" type="ORF">EDE11_11524</name>
</gene>
<dbReference type="InterPro" id="IPR022837">
    <property type="entry name" value="MsrQ-like"/>
</dbReference>
<feature type="transmembrane region" description="Helical" evidence="8">
    <location>
        <begin position="53"/>
        <end position="72"/>
    </location>
</feature>
<keyword evidence="3 8" id="KW-0349">Heme</keyword>
<keyword evidence="5 8" id="KW-1133">Transmembrane helix</keyword>
<evidence type="ECO:0000256" key="5">
    <source>
        <dbReference type="ARBA" id="ARBA00022989"/>
    </source>
</evidence>
<comment type="cofactor">
    <cofactor evidence="8">
        <name>FMN</name>
        <dbReference type="ChEBI" id="CHEBI:58210"/>
    </cofactor>
    <text evidence="8">Binds 1 FMN per subunit.</text>
</comment>
<dbReference type="PANTHER" id="PTHR36964:SF1">
    <property type="entry name" value="PROTEIN-METHIONINE-SULFOXIDE REDUCTASE HEME-BINDING SUBUNIT MSRQ"/>
    <property type="match status" value="1"/>
</dbReference>
<keyword evidence="8" id="KW-0479">Metal-binding</keyword>
<reference evidence="10 11" key="1">
    <citation type="submission" date="2019-03" db="EMBL/GenBank/DDBJ databases">
        <title>Systems level insights into methane cycling in arid and semi-arid ecosystems.</title>
        <authorList>
            <person name="Kalyuzhnaya M."/>
        </authorList>
    </citation>
    <scope>NUCLEOTIDE SEQUENCE [LARGE SCALE GENOMIC DNA]</scope>
    <source>
        <strain evidence="10 11">S-1</strain>
    </source>
</reference>
<feature type="transmembrane region" description="Helical" evidence="8">
    <location>
        <begin position="180"/>
        <end position="198"/>
    </location>
</feature>
<proteinExistence type="inferred from homology"/>
<comment type="subunit">
    <text evidence="8">Heterodimer of a catalytic subunit (MsrP) and a heme-binding subunit (MsrQ).</text>
</comment>
<evidence type="ECO:0000313" key="11">
    <source>
        <dbReference type="Proteomes" id="UP000295649"/>
    </source>
</evidence>
<comment type="caution">
    <text evidence="10">The sequence shown here is derived from an EMBL/GenBank/DDBJ whole genome shotgun (WGS) entry which is preliminary data.</text>
</comment>
<comment type="subcellular location">
    <subcellularLocation>
        <location evidence="8">Cell membrane</location>
        <topology evidence="8">Multi-pass membrane protein</topology>
    </subcellularLocation>
    <subcellularLocation>
        <location evidence="1">Membrane</location>
        <topology evidence="1">Multi-pass membrane protein</topology>
    </subcellularLocation>
</comment>
<evidence type="ECO:0000256" key="8">
    <source>
        <dbReference type="HAMAP-Rule" id="MF_01207"/>
    </source>
</evidence>
<name>A0ABY2CJK6_METMH</name>
<keyword evidence="6 8" id="KW-0408">Iron</keyword>
<comment type="function">
    <text evidence="8">Part of the MsrPQ system that repairs oxidized periplasmic proteins containing methionine sulfoxide residues (Met-O), using respiratory chain electrons. Thus protects these proteins from oxidative-stress damage caused by reactive species of oxygen and chlorine generated by the host defense mechanisms. MsrPQ is essential for the maintenance of envelope integrity under bleach stress, rescuing a wide series of structurally unrelated periplasmic proteins from methionine oxidation. MsrQ provides electrons for reduction to the reductase catalytic subunit MsrP, using the quinone pool of the respiratory chain.</text>
</comment>
<evidence type="ECO:0000256" key="3">
    <source>
        <dbReference type="ARBA" id="ARBA00022617"/>
    </source>
</evidence>
<evidence type="ECO:0000256" key="4">
    <source>
        <dbReference type="ARBA" id="ARBA00022692"/>
    </source>
</evidence>
<dbReference type="HAMAP" id="MF_01207">
    <property type="entry name" value="MsrQ"/>
    <property type="match status" value="1"/>
</dbReference>
<evidence type="ECO:0000256" key="1">
    <source>
        <dbReference type="ARBA" id="ARBA00004141"/>
    </source>
</evidence>
<dbReference type="EMBL" id="SMCN01000015">
    <property type="protein sequence ID" value="TCV81323.1"/>
    <property type="molecule type" value="Genomic_DNA"/>
</dbReference>
<evidence type="ECO:0000313" key="10">
    <source>
        <dbReference type="EMBL" id="TCV81323.1"/>
    </source>
</evidence>
<keyword evidence="8" id="KW-0288">FMN</keyword>
<dbReference type="Proteomes" id="UP000295649">
    <property type="component" value="Unassembled WGS sequence"/>
</dbReference>
<dbReference type="InterPro" id="IPR013130">
    <property type="entry name" value="Fe3_Rdtase_TM_dom"/>
</dbReference>
<evidence type="ECO:0000256" key="6">
    <source>
        <dbReference type="ARBA" id="ARBA00023004"/>
    </source>
</evidence>
<dbReference type="PANTHER" id="PTHR36964">
    <property type="entry name" value="PROTEIN-METHIONINE-SULFOXIDE REDUCTASE HEME-BINDING SUBUNIT MSRQ"/>
    <property type="match status" value="1"/>
</dbReference>
<evidence type="ECO:0000259" key="9">
    <source>
        <dbReference type="Pfam" id="PF01794"/>
    </source>
</evidence>
<organism evidence="10 11">
    <name type="scientific">Methylomonas methanica</name>
    <dbReference type="NCBI Taxonomy" id="421"/>
    <lineage>
        <taxon>Bacteria</taxon>
        <taxon>Pseudomonadati</taxon>
        <taxon>Pseudomonadota</taxon>
        <taxon>Gammaproteobacteria</taxon>
        <taxon>Methylococcales</taxon>
        <taxon>Methylococcaceae</taxon>
        <taxon>Methylomonas</taxon>
    </lineage>
</organism>
<protein>
    <recommendedName>
        <fullName evidence="8">Protein-methionine-sulfoxide reductase heme-binding subunit MsrQ</fullName>
    </recommendedName>
    <alternativeName>
        <fullName evidence="8">Flavocytochrome MsrQ</fullName>
    </alternativeName>
</protein>
<comment type="cofactor">
    <cofactor evidence="8">
        <name>heme b</name>
        <dbReference type="ChEBI" id="CHEBI:60344"/>
    </cofactor>
    <text evidence="8">Binds 1 heme b (iron(II)-protoporphyrin IX) group per subunit.</text>
</comment>
<keyword evidence="4 8" id="KW-0812">Transmembrane</keyword>
<keyword evidence="8" id="KW-1003">Cell membrane</keyword>
<feature type="transmembrane region" description="Helical" evidence="8">
    <location>
        <begin position="155"/>
        <end position="174"/>
    </location>
</feature>
<keyword evidence="8" id="KW-0249">Electron transport</keyword>
<keyword evidence="11" id="KW-1185">Reference proteome</keyword>
<sequence>MTVNWKTLDDTQLRRLKALVFLTALLPLALLMAAAWQDNLGANPIEKITHNTGYWTLTLLLISLGVTPLRQLSGANWLFRLRRMLGLFAFFYACLHFLTYLVLDQFFDWSAIAKDILKRPYITVGFAAFVLLIPLAVTSTNAMQRRLGGKNWKRLHSLVYLIASAGVVHFAWLVKKDLSRPLLFGGILALLLALRWFYKLKSARLRRSYSSV</sequence>
<feature type="transmembrane region" description="Helical" evidence="8">
    <location>
        <begin position="123"/>
        <end position="143"/>
    </location>
</feature>
<keyword evidence="8" id="KW-0285">Flavoprotein</keyword>
<feature type="transmembrane region" description="Helical" evidence="8">
    <location>
        <begin position="84"/>
        <end position="103"/>
    </location>
</feature>
<keyword evidence="2 8" id="KW-0813">Transport</keyword>
<keyword evidence="7 8" id="KW-0472">Membrane</keyword>
<evidence type="ECO:0000256" key="7">
    <source>
        <dbReference type="ARBA" id="ARBA00023136"/>
    </source>
</evidence>
<accession>A0ABY2CJK6</accession>
<comment type="similarity">
    <text evidence="8">Belongs to the MsrQ family.</text>
</comment>